<evidence type="ECO:0000313" key="4">
    <source>
        <dbReference type="Proteomes" id="UP000799429"/>
    </source>
</evidence>
<organism evidence="3 4">
    <name type="scientific">Patellaria atrata CBS 101060</name>
    <dbReference type="NCBI Taxonomy" id="1346257"/>
    <lineage>
        <taxon>Eukaryota</taxon>
        <taxon>Fungi</taxon>
        <taxon>Dikarya</taxon>
        <taxon>Ascomycota</taxon>
        <taxon>Pezizomycotina</taxon>
        <taxon>Dothideomycetes</taxon>
        <taxon>Dothideomycetes incertae sedis</taxon>
        <taxon>Patellariales</taxon>
        <taxon>Patellariaceae</taxon>
        <taxon>Patellaria</taxon>
    </lineage>
</organism>
<evidence type="ECO:0000256" key="2">
    <source>
        <dbReference type="SAM" id="Phobius"/>
    </source>
</evidence>
<keyword evidence="2" id="KW-0472">Membrane</keyword>
<comment type="caution">
    <text evidence="3">The sequence shown here is derived from an EMBL/GenBank/DDBJ whole genome shotgun (WGS) entry which is preliminary data.</text>
</comment>
<dbReference type="EMBL" id="MU006093">
    <property type="protein sequence ID" value="KAF2840082.1"/>
    <property type="molecule type" value="Genomic_DNA"/>
</dbReference>
<keyword evidence="4" id="KW-1185">Reference proteome</keyword>
<feature type="region of interest" description="Disordered" evidence="1">
    <location>
        <begin position="1"/>
        <end position="68"/>
    </location>
</feature>
<evidence type="ECO:0000256" key="1">
    <source>
        <dbReference type="SAM" id="MobiDB-lite"/>
    </source>
</evidence>
<feature type="transmembrane region" description="Helical" evidence="2">
    <location>
        <begin position="74"/>
        <end position="93"/>
    </location>
</feature>
<sequence length="100" mass="10941">MDEKTQSDIKPLSLRDLTLQRIPPSPSPSPNTSRSISFFGECEPCSDSLSPSTSGSMHCTLGTEQTQKPSYGRAACGIFCLVIFALGFLQLLLQRPIDYE</sequence>
<gene>
    <name evidence="3" type="ORF">M501DRAFT_1002365</name>
</gene>
<proteinExistence type="predicted"/>
<dbReference type="AlphaFoldDB" id="A0A9P4SDZ8"/>
<dbReference type="Proteomes" id="UP000799429">
    <property type="component" value="Unassembled WGS sequence"/>
</dbReference>
<keyword evidence="2" id="KW-0812">Transmembrane</keyword>
<reference evidence="3" key="1">
    <citation type="journal article" date="2020" name="Stud. Mycol.">
        <title>101 Dothideomycetes genomes: a test case for predicting lifestyles and emergence of pathogens.</title>
        <authorList>
            <person name="Haridas S."/>
            <person name="Albert R."/>
            <person name="Binder M."/>
            <person name="Bloem J."/>
            <person name="Labutti K."/>
            <person name="Salamov A."/>
            <person name="Andreopoulos B."/>
            <person name="Baker S."/>
            <person name="Barry K."/>
            <person name="Bills G."/>
            <person name="Bluhm B."/>
            <person name="Cannon C."/>
            <person name="Castanera R."/>
            <person name="Culley D."/>
            <person name="Daum C."/>
            <person name="Ezra D."/>
            <person name="Gonzalez J."/>
            <person name="Henrissat B."/>
            <person name="Kuo A."/>
            <person name="Liang C."/>
            <person name="Lipzen A."/>
            <person name="Lutzoni F."/>
            <person name="Magnuson J."/>
            <person name="Mondo S."/>
            <person name="Nolan M."/>
            <person name="Ohm R."/>
            <person name="Pangilinan J."/>
            <person name="Park H.-J."/>
            <person name="Ramirez L."/>
            <person name="Alfaro M."/>
            <person name="Sun H."/>
            <person name="Tritt A."/>
            <person name="Yoshinaga Y."/>
            <person name="Zwiers L.-H."/>
            <person name="Turgeon B."/>
            <person name="Goodwin S."/>
            <person name="Spatafora J."/>
            <person name="Crous P."/>
            <person name="Grigoriev I."/>
        </authorList>
    </citation>
    <scope>NUCLEOTIDE SEQUENCE</scope>
    <source>
        <strain evidence="3">CBS 101060</strain>
    </source>
</reference>
<keyword evidence="2" id="KW-1133">Transmembrane helix</keyword>
<protein>
    <submittedName>
        <fullName evidence="3">Uncharacterized protein</fullName>
    </submittedName>
</protein>
<evidence type="ECO:0000313" key="3">
    <source>
        <dbReference type="EMBL" id="KAF2840082.1"/>
    </source>
</evidence>
<feature type="compositionally biased region" description="Polar residues" evidence="1">
    <location>
        <begin position="47"/>
        <end position="68"/>
    </location>
</feature>
<accession>A0A9P4SDZ8</accession>
<name>A0A9P4SDZ8_9PEZI</name>